<gene>
    <name evidence="10" type="ORF">TY91_13245</name>
</gene>
<evidence type="ECO:0000256" key="8">
    <source>
        <dbReference type="SAM" id="Phobius"/>
    </source>
</evidence>
<keyword evidence="4 8" id="KW-0812">Transmembrane</keyword>
<dbReference type="Pfam" id="PF00324">
    <property type="entry name" value="AA_permease"/>
    <property type="match status" value="1"/>
</dbReference>
<evidence type="ECO:0000313" key="11">
    <source>
        <dbReference type="Proteomes" id="UP000076480"/>
    </source>
</evidence>
<feature type="transmembrane region" description="Helical" evidence="8">
    <location>
        <begin position="129"/>
        <end position="150"/>
    </location>
</feature>
<dbReference type="RefSeq" id="WP_063285649.1">
    <property type="nucleotide sequence ID" value="NZ_JYDC01000084.1"/>
</dbReference>
<feature type="domain" description="Amino acid permease/ SLC12A" evidence="9">
    <location>
        <begin position="20"/>
        <end position="449"/>
    </location>
</feature>
<accession>A0A161VG39</accession>
<protein>
    <submittedName>
        <fullName evidence="10">Amino acid permease</fullName>
    </submittedName>
</protein>
<sequence length="466" mass="51253">MKSKIVENQDGTMRALSNRHVQMIAIGGTIGTGLFLGSGSTISKTGPSIMLVYLTLGLFFFFMMRAIGEMFYSDPSQHTFVSFISRYLGPTVGHFTGWTYWIGLVFVCMAELTATASYVQYWFPTIPSWLVELVFLAVLTSVNLIAARLFGEAEFWFAMIKIIAIIAMIVTGIFMMTSHSITPLGHASLSNISHDYTLFPHGIFNFVSAFPMVFFAFQGIEFVSITIGEAKSPHAVIKKAVNETLLRILLFYIGALIVIMGIIPWTSLSANSSPFVQVFKLAGFPAAAATINFVVLTSAASSLNSCIFSAGRHFYQLATEVPKSSWMNKTFAKISKNGVPAAAIILSAALVLITPLMSLTTAISSVFTIVTGVSSDMYIIVYTLAMIAHRKYRVSSDFLPNGFVMPWYKVTSPLTIFFFGVIFVSLFFIPEDIIGAIGAIVWTLVFGSIEYFRQQKTASANIDQYK</sequence>
<feature type="transmembrane region" description="Helical" evidence="8">
    <location>
        <begin position="162"/>
        <end position="182"/>
    </location>
</feature>
<comment type="caution">
    <text evidence="10">The sequence shown here is derived from an EMBL/GenBank/DDBJ whole genome shotgun (WGS) entry which is preliminary data.</text>
</comment>
<keyword evidence="11" id="KW-1185">Reference proteome</keyword>
<feature type="transmembrane region" description="Helical" evidence="8">
    <location>
        <begin position="244"/>
        <end position="263"/>
    </location>
</feature>
<dbReference type="Gene3D" id="1.20.1740.10">
    <property type="entry name" value="Amino acid/polyamine transporter I"/>
    <property type="match status" value="1"/>
</dbReference>
<keyword evidence="5" id="KW-0029">Amino-acid transport</keyword>
<keyword evidence="7 8" id="KW-0472">Membrane</keyword>
<dbReference type="PATRIC" id="fig|33960.6.peg.3370"/>
<dbReference type="GO" id="GO:0006865">
    <property type="term" value="P:amino acid transport"/>
    <property type="evidence" value="ECO:0007669"/>
    <property type="project" value="UniProtKB-KW"/>
</dbReference>
<dbReference type="Proteomes" id="UP000076480">
    <property type="component" value="Unassembled WGS sequence"/>
</dbReference>
<proteinExistence type="predicted"/>
<keyword evidence="6 8" id="KW-1133">Transmembrane helix</keyword>
<dbReference type="OrthoDB" id="9780162at2"/>
<dbReference type="PROSITE" id="PS00218">
    <property type="entry name" value="AMINO_ACID_PERMEASE_1"/>
    <property type="match status" value="1"/>
</dbReference>
<dbReference type="PIRSF" id="PIRSF006060">
    <property type="entry name" value="AA_transporter"/>
    <property type="match status" value="1"/>
</dbReference>
<dbReference type="FunFam" id="1.20.1740.10:FF:000001">
    <property type="entry name" value="Amino acid permease"/>
    <property type="match status" value="1"/>
</dbReference>
<dbReference type="PANTHER" id="PTHR43495">
    <property type="entry name" value="GABA PERMEASE"/>
    <property type="match status" value="1"/>
</dbReference>
<feature type="transmembrane region" description="Helical" evidence="8">
    <location>
        <begin position="202"/>
        <end position="223"/>
    </location>
</feature>
<feature type="transmembrane region" description="Helical" evidence="8">
    <location>
        <begin position="283"/>
        <end position="303"/>
    </location>
</feature>
<evidence type="ECO:0000256" key="3">
    <source>
        <dbReference type="ARBA" id="ARBA00022475"/>
    </source>
</evidence>
<dbReference type="GO" id="GO:0005886">
    <property type="term" value="C:plasma membrane"/>
    <property type="evidence" value="ECO:0007669"/>
    <property type="project" value="UniProtKB-SubCell"/>
</dbReference>
<evidence type="ECO:0000256" key="5">
    <source>
        <dbReference type="ARBA" id="ARBA00022970"/>
    </source>
</evidence>
<evidence type="ECO:0000256" key="1">
    <source>
        <dbReference type="ARBA" id="ARBA00004651"/>
    </source>
</evidence>
<dbReference type="AlphaFoldDB" id="A0A161VG39"/>
<reference evidence="10 11" key="1">
    <citation type="submission" date="2015-02" db="EMBL/GenBank/DDBJ databases">
        <title>Draft genome sequence of Lactobacillus collinoides CUPV2371 isolated from a natural cider, the first genome sequence of a strain of this species.</title>
        <authorList>
            <person name="Puertas A.I."/>
            <person name="Spano G."/>
            <person name="Capozzi V."/>
            <person name="Lamontanara A."/>
            <person name="Orru L."/>
            <person name="Duenas M.T."/>
        </authorList>
    </citation>
    <scope>NUCLEOTIDE SEQUENCE [LARGE SCALE GENOMIC DNA]</scope>
    <source>
        <strain evidence="10 11">237</strain>
    </source>
</reference>
<evidence type="ECO:0000313" key="10">
    <source>
        <dbReference type="EMBL" id="KZL37094.1"/>
    </source>
</evidence>
<organism evidence="10 11">
    <name type="scientific">Secundilactobacillus collinoides</name>
    <name type="common">Lactobacillus collinoides</name>
    <dbReference type="NCBI Taxonomy" id="33960"/>
    <lineage>
        <taxon>Bacteria</taxon>
        <taxon>Bacillati</taxon>
        <taxon>Bacillota</taxon>
        <taxon>Bacilli</taxon>
        <taxon>Lactobacillales</taxon>
        <taxon>Lactobacillaceae</taxon>
        <taxon>Secundilactobacillus</taxon>
    </lineage>
</organism>
<evidence type="ECO:0000256" key="7">
    <source>
        <dbReference type="ARBA" id="ARBA00023136"/>
    </source>
</evidence>
<feature type="transmembrane region" description="Helical" evidence="8">
    <location>
        <begin position="406"/>
        <end position="427"/>
    </location>
</feature>
<keyword evidence="3" id="KW-1003">Cell membrane</keyword>
<feature type="transmembrane region" description="Helical" evidence="8">
    <location>
        <begin position="363"/>
        <end position="385"/>
    </location>
</feature>
<dbReference type="InterPro" id="IPR004841">
    <property type="entry name" value="AA-permease/SLC12A_dom"/>
</dbReference>
<feature type="transmembrane region" description="Helical" evidence="8">
    <location>
        <begin position="433"/>
        <end position="452"/>
    </location>
</feature>
<comment type="subcellular location">
    <subcellularLocation>
        <location evidence="1">Cell membrane</location>
        <topology evidence="1">Multi-pass membrane protein</topology>
    </subcellularLocation>
</comment>
<evidence type="ECO:0000256" key="4">
    <source>
        <dbReference type="ARBA" id="ARBA00022692"/>
    </source>
</evidence>
<dbReference type="GO" id="GO:0055085">
    <property type="term" value="P:transmembrane transport"/>
    <property type="evidence" value="ECO:0007669"/>
    <property type="project" value="InterPro"/>
</dbReference>
<dbReference type="PANTHER" id="PTHR43495:SF2">
    <property type="entry name" value="D-SERINE_D-ALANINE_GLYCINE TRANSPORTER"/>
    <property type="match status" value="1"/>
</dbReference>
<feature type="transmembrane region" description="Helical" evidence="8">
    <location>
        <begin position="48"/>
        <end position="67"/>
    </location>
</feature>
<feature type="transmembrane region" description="Helical" evidence="8">
    <location>
        <begin position="98"/>
        <end position="123"/>
    </location>
</feature>
<keyword evidence="2" id="KW-0813">Transport</keyword>
<name>A0A161VG39_SECCO</name>
<evidence type="ECO:0000256" key="6">
    <source>
        <dbReference type="ARBA" id="ARBA00022989"/>
    </source>
</evidence>
<evidence type="ECO:0000259" key="9">
    <source>
        <dbReference type="Pfam" id="PF00324"/>
    </source>
</evidence>
<dbReference type="EMBL" id="JYDC01000084">
    <property type="protein sequence ID" value="KZL37094.1"/>
    <property type="molecule type" value="Genomic_DNA"/>
</dbReference>
<feature type="transmembrane region" description="Helical" evidence="8">
    <location>
        <begin position="337"/>
        <end position="357"/>
    </location>
</feature>
<feature type="transmembrane region" description="Helical" evidence="8">
    <location>
        <begin position="21"/>
        <end position="42"/>
    </location>
</feature>
<dbReference type="InterPro" id="IPR004840">
    <property type="entry name" value="Amino_acid_permease_CS"/>
</dbReference>
<evidence type="ECO:0000256" key="2">
    <source>
        <dbReference type="ARBA" id="ARBA00022448"/>
    </source>
</evidence>